<gene>
    <name evidence="5" type="ORF">QF035_007115</name>
</gene>
<dbReference type="InterPro" id="IPR050194">
    <property type="entry name" value="Glycosyltransferase_grp1"/>
</dbReference>
<evidence type="ECO:0000256" key="1">
    <source>
        <dbReference type="ARBA" id="ARBA00022676"/>
    </source>
</evidence>
<dbReference type="Pfam" id="PF13692">
    <property type="entry name" value="Glyco_trans_1_4"/>
    <property type="match status" value="1"/>
</dbReference>
<protein>
    <submittedName>
        <fullName evidence="5">Glycosyltransferase involved in cell wall biosynthesis</fullName>
    </submittedName>
</protein>
<dbReference type="CDD" id="cd03801">
    <property type="entry name" value="GT4_PimA-like"/>
    <property type="match status" value="1"/>
</dbReference>
<dbReference type="EMBL" id="JAUSZI010000002">
    <property type="protein sequence ID" value="MDQ1029533.1"/>
    <property type="molecule type" value="Genomic_DNA"/>
</dbReference>
<feature type="region of interest" description="Disordered" evidence="3">
    <location>
        <begin position="1"/>
        <end position="25"/>
    </location>
</feature>
<comment type="caution">
    <text evidence="5">The sequence shown here is derived from an EMBL/GenBank/DDBJ whole genome shotgun (WGS) entry which is preliminary data.</text>
</comment>
<dbReference type="SUPFAM" id="SSF53756">
    <property type="entry name" value="UDP-Glycosyltransferase/glycogen phosphorylase"/>
    <property type="match status" value="1"/>
</dbReference>
<evidence type="ECO:0000259" key="4">
    <source>
        <dbReference type="Pfam" id="PF13439"/>
    </source>
</evidence>
<accession>A0ABU0T139</accession>
<dbReference type="InterPro" id="IPR028098">
    <property type="entry name" value="Glyco_trans_4-like_N"/>
</dbReference>
<organism evidence="5 6">
    <name type="scientific">Streptomyces umbrinus</name>
    <dbReference type="NCBI Taxonomy" id="67370"/>
    <lineage>
        <taxon>Bacteria</taxon>
        <taxon>Bacillati</taxon>
        <taxon>Actinomycetota</taxon>
        <taxon>Actinomycetes</taxon>
        <taxon>Kitasatosporales</taxon>
        <taxon>Streptomycetaceae</taxon>
        <taxon>Streptomyces</taxon>
        <taxon>Streptomyces phaeochromogenes group</taxon>
    </lineage>
</organism>
<evidence type="ECO:0000313" key="5">
    <source>
        <dbReference type="EMBL" id="MDQ1029533.1"/>
    </source>
</evidence>
<dbReference type="Gene3D" id="3.40.50.2000">
    <property type="entry name" value="Glycogen Phosphorylase B"/>
    <property type="match status" value="2"/>
</dbReference>
<dbReference type="PANTHER" id="PTHR45947">
    <property type="entry name" value="SULFOQUINOVOSYL TRANSFERASE SQD2"/>
    <property type="match status" value="1"/>
</dbReference>
<reference evidence="5 6" key="1">
    <citation type="submission" date="2023-07" db="EMBL/GenBank/DDBJ databases">
        <title>Comparative genomics of wheat-associated soil bacteria to identify genetic determinants of phenazine resistance.</title>
        <authorList>
            <person name="Mouncey N."/>
        </authorList>
    </citation>
    <scope>NUCLEOTIDE SEQUENCE [LARGE SCALE GENOMIC DNA]</scope>
    <source>
        <strain evidence="5 6">V2I4</strain>
    </source>
</reference>
<dbReference type="Pfam" id="PF13439">
    <property type="entry name" value="Glyco_transf_4"/>
    <property type="match status" value="1"/>
</dbReference>
<dbReference type="PANTHER" id="PTHR45947:SF3">
    <property type="entry name" value="SULFOQUINOVOSYL TRANSFERASE SQD2"/>
    <property type="match status" value="1"/>
</dbReference>
<evidence type="ECO:0000256" key="2">
    <source>
        <dbReference type="ARBA" id="ARBA00022679"/>
    </source>
</evidence>
<name>A0ABU0T139_9ACTN</name>
<dbReference type="Proteomes" id="UP001230328">
    <property type="component" value="Unassembled WGS sequence"/>
</dbReference>
<keyword evidence="6" id="KW-1185">Reference proteome</keyword>
<evidence type="ECO:0000256" key="3">
    <source>
        <dbReference type="SAM" id="MobiDB-lite"/>
    </source>
</evidence>
<keyword evidence="2" id="KW-0808">Transferase</keyword>
<keyword evidence="1" id="KW-0328">Glycosyltransferase</keyword>
<evidence type="ECO:0000313" key="6">
    <source>
        <dbReference type="Proteomes" id="UP001230328"/>
    </source>
</evidence>
<dbReference type="RefSeq" id="WP_307524753.1">
    <property type="nucleotide sequence ID" value="NZ_JAUSZI010000002.1"/>
</dbReference>
<feature type="domain" description="Glycosyltransferase subfamily 4-like N-terminal" evidence="4">
    <location>
        <begin position="44"/>
        <end position="198"/>
    </location>
</feature>
<sequence>MPQHVPSSLRAAFPRSAQRPPALPPQPRRIVFLARRDFGNEAAGGSELLVDRLAEGLTHLGHQVTLLCGGPAAYRDYRVVSAGGDLGHYLRARSAFQRQIGDCDLLVEVCNGMPYLAPLWHRGPTLCLVNHVHTDLWRMRFNGPLAPAARLGRRLEHWALAGAQRHNLLVAVSPSTAHALRAIGVERERIRVVHNGVEEPGPPTERSPEPLFLAMGRLVEYKRIDLLLRLWERVRPVTGGRLVIVGDGPEREKLEQLAGPGVEFRGHVSETEKHRLLCAAWLLLHPSAVEGWGLVVTEAAARETPAIAFDVPGLRDSIVDGETGLLARGESSFAAAWCTLALSTHRRTLMGKAAGDRATQFRWHRTVRQFRAVATEAVRNWP</sequence>
<proteinExistence type="predicted"/>